<evidence type="ECO:0000313" key="1">
    <source>
        <dbReference type="EMBL" id="KAJ2888547.1"/>
    </source>
</evidence>
<protein>
    <submittedName>
        <fullName evidence="1">Uncharacterized protein</fullName>
    </submittedName>
</protein>
<feature type="non-terminal residue" evidence="1">
    <location>
        <position position="501"/>
    </location>
</feature>
<dbReference type="EMBL" id="JANBVB010002014">
    <property type="protein sequence ID" value="KAJ2888547.1"/>
    <property type="molecule type" value="Genomic_DNA"/>
</dbReference>
<reference evidence="1" key="1">
    <citation type="submission" date="2022-07" db="EMBL/GenBank/DDBJ databases">
        <title>Phylogenomic reconstructions and comparative analyses of Kickxellomycotina fungi.</title>
        <authorList>
            <person name="Reynolds N.K."/>
            <person name="Stajich J.E."/>
            <person name="Barry K."/>
            <person name="Grigoriev I.V."/>
            <person name="Crous P."/>
            <person name="Smith M.E."/>
        </authorList>
    </citation>
    <scope>NUCLEOTIDE SEQUENCE</scope>
    <source>
        <strain evidence="1">CBS 190363</strain>
    </source>
</reference>
<evidence type="ECO:0000313" key="2">
    <source>
        <dbReference type="Proteomes" id="UP001139981"/>
    </source>
</evidence>
<gene>
    <name evidence="1" type="ORF">IWW38_004918</name>
</gene>
<keyword evidence="2" id="KW-1185">Reference proteome</keyword>
<proteinExistence type="predicted"/>
<sequence>MDVSAWSWFAHDIRSSQDVADTILFVEGTYVDGTQTFFLRNLFETVPMERLSHFLRAGRYAEAEAFADENGIPLAVVYRKRLEDVLSDSDHPSLASVTSKEGADAFADEALDLLERIGDASFAIDACMRLPAPSLQSTQRLLLHARTLAEDDAPSLAKVVDSIQRLGTWCAIGYGSIHQGSEAQFDVYTWQVFRVADLASCMRSYIARGDVERAGAIWRRHQGDKRLCSDISSAIHAFPADADTNLVAAWLEREVLPLFNTRQQWCDIASWIEQRARALEAKQSKVQDALRLLELLEPGHSKAMAGSGNSRTRGSVMTTHVSRSSVLSGYLLANRPLTITPQRFIESSLQSAAWVAGLAQFSGIPVFSAMATIDRSASGDNGTQSCLFLRNQLLDLSYLRDNHGISLSLDEYEQMSYSMIAIEFLDRVAAPELLDQAYFDHFVPYSQRHQLEYSQILHKYCIDMMDSVDREDAEPARGQEATEDSSAATLGTTLGSGGRHS</sequence>
<organism evidence="1 2">
    <name type="scientific">Coemansia aciculifera</name>
    <dbReference type="NCBI Taxonomy" id="417176"/>
    <lineage>
        <taxon>Eukaryota</taxon>
        <taxon>Fungi</taxon>
        <taxon>Fungi incertae sedis</taxon>
        <taxon>Zoopagomycota</taxon>
        <taxon>Kickxellomycotina</taxon>
        <taxon>Kickxellomycetes</taxon>
        <taxon>Kickxellales</taxon>
        <taxon>Kickxellaceae</taxon>
        <taxon>Coemansia</taxon>
    </lineage>
</organism>
<comment type="caution">
    <text evidence="1">The sequence shown here is derived from an EMBL/GenBank/DDBJ whole genome shotgun (WGS) entry which is preliminary data.</text>
</comment>
<dbReference type="Proteomes" id="UP001139981">
    <property type="component" value="Unassembled WGS sequence"/>
</dbReference>
<accession>A0ACC1LWG6</accession>
<name>A0ACC1LWG6_9FUNG</name>